<gene>
    <name evidence="1" type="ORF">FRZ06_02755</name>
</gene>
<evidence type="ECO:0000313" key="1">
    <source>
        <dbReference type="EMBL" id="QOX62354.1"/>
    </source>
</evidence>
<proteinExistence type="predicted"/>
<keyword evidence="2" id="KW-1185">Reference proteome</keyword>
<dbReference type="Proteomes" id="UP000594014">
    <property type="component" value="Chromosome"/>
</dbReference>
<reference evidence="1" key="1">
    <citation type="submission" date="2019-08" db="EMBL/GenBank/DDBJ databases">
        <title>Genome sequence of Clostridiales bacterium MT110.</title>
        <authorList>
            <person name="Cao J."/>
        </authorList>
    </citation>
    <scope>NUCLEOTIDE SEQUENCE</scope>
    <source>
        <strain evidence="1">MT110</strain>
    </source>
</reference>
<dbReference type="EMBL" id="CP042469">
    <property type="protein sequence ID" value="QOX62354.1"/>
    <property type="molecule type" value="Genomic_DNA"/>
</dbReference>
<sequence>MKQNITGRKNITVIGGGPSGMMAAVTAARREGNAVRLLEKNEILGRKLLATGNGRCNLTNLNCKDAADTLEFFSEIGLLTRSEGEGRVYPYSEQASAVCDVLIHALRDLHVEVICKEVIQVVETQKTGFVITTEKNKFDTDAVILATGGKAGPQYGSTGDGFRIAKHFGHTIVRTMPSLVQLVSEKACFRLLKGVRTKSQAELLRDGSVIAMENGEIQFTEDGLSGICIFNLSKYYQKGDAVRLDLFPEYDLASLLRMLEKRVSSLASKPMAEFFLGMVHKKLTPVLLGELSLDETRKIHTMTIEERSKIAELLKGWVIPISGTKGWKEAQVTSGGIDLSEVDLNTMESKLVPKLYFAGELLDWDGICGGYNLQWAWSSGKAAGRAAAEALGDM</sequence>
<name>A0ACD1A7J2_9FIRM</name>
<accession>A0ACD1A7J2</accession>
<protein>
    <submittedName>
        <fullName evidence="1">NAD(P)/FAD-dependent oxidoreductase</fullName>
    </submittedName>
</protein>
<evidence type="ECO:0000313" key="2">
    <source>
        <dbReference type="Proteomes" id="UP000594014"/>
    </source>
</evidence>
<organism evidence="1 2">
    <name type="scientific">Anoxybacterium hadale</name>
    <dbReference type="NCBI Taxonomy" id="3408580"/>
    <lineage>
        <taxon>Bacteria</taxon>
        <taxon>Bacillati</taxon>
        <taxon>Bacillota</taxon>
        <taxon>Clostridia</taxon>
        <taxon>Peptostreptococcales</taxon>
        <taxon>Anaerovoracaceae</taxon>
        <taxon>Anoxybacterium</taxon>
    </lineage>
</organism>